<dbReference type="RefSeq" id="WP_152158319.1">
    <property type="nucleotide sequence ID" value="NZ_WEHX01000033.1"/>
</dbReference>
<dbReference type="AlphaFoldDB" id="A0A6I1EQE0"/>
<name>A0A6I1EQE0_9BURK</name>
<protein>
    <submittedName>
        <fullName evidence="1">Uncharacterized protein</fullName>
    </submittedName>
</protein>
<reference evidence="1 2" key="1">
    <citation type="submission" date="2019-10" db="EMBL/GenBank/DDBJ databases">
        <title>Genome diversity of Sutterella seckii.</title>
        <authorList>
            <person name="Chaplin A.V."/>
            <person name="Sokolova S.R."/>
            <person name="Mosin K.A."/>
            <person name="Ivanova E.L."/>
            <person name="Kochetkova T.O."/>
            <person name="Goltsov A.Y."/>
            <person name="Trofimov D.Y."/>
            <person name="Efimov B.A."/>
        </authorList>
    </citation>
    <scope>NUCLEOTIDE SEQUENCE [LARGE SCALE GENOMIC DNA]</scope>
    <source>
        <strain evidence="1 2">ASD393</strain>
    </source>
</reference>
<proteinExistence type="predicted"/>
<dbReference type="OrthoDB" id="9928558at2"/>
<comment type="caution">
    <text evidence="1">The sequence shown here is derived from an EMBL/GenBank/DDBJ whole genome shotgun (WGS) entry which is preliminary data.</text>
</comment>
<accession>A0A6I1EQE0</accession>
<dbReference type="EMBL" id="WEHX01000033">
    <property type="protein sequence ID" value="KAB7660264.1"/>
    <property type="molecule type" value="Genomic_DNA"/>
</dbReference>
<sequence length="80" mass="8502">MTSSAPSQEVPQEGKLSEAELRRIAELCSKNGKLAEAIVSCVMRDLLKNGNLTEEEAEALCARCARAAEAEHCANAPKSA</sequence>
<evidence type="ECO:0000313" key="1">
    <source>
        <dbReference type="EMBL" id="KAB7660264.1"/>
    </source>
</evidence>
<evidence type="ECO:0000313" key="2">
    <source>
        <dbReference type="Proteomes" id="UP000430564"/>
    </source>
</evidence>
<dbReference type="Proteomes" id="UP000430564">
    <property type="component" value="Unassembled WGS sequence"/>
</dbReference>
<organism evidence="1 2">
    <name type="scientific">Sutterella seckii</name>
    <dbReference type="NCBI Taxonomy" id="1944635"/>
    <lineage>
        <taxon>Bacteria</taxon>
        <taxon>Pseudomonadati</taxon>
        <taxon>Pseudomonadota</taxon>
        <taxon>Betaproteobacteria</taxon>
        <taxon>Burkholderiales</taxon>
        <taxon>Sutterellaceae</taxon>
        <taxon>Sutterella</taxon>
    </lineage>
</organism>
<gene>
    <name evidence="1" type="ORF">GBM95_06285</name>
</gene>